<dbReference type="EMBL" id="JABFTP020000124">
    <property type="protein sequence ID" value="KAL3278829.1"/>
    <property type="molecule type" value="Genomic_DNA"/>
</dbReference>
<dbReference type="Proteomes" id="UP001516400">
    <property type="component" value="Unassembled WGS sequence"/>
</dbReference>
<dbReference type="AlphaFoldDB" id="A0ABD2NJP7"/>
<evidence type="ECO:0000313" key="3">
    <source>
        <dbReference type="Proteomes" id="UP001516400"/>
    </source>
</evidence>
<sequence length="79" mass="9127">MMKDFGTVRSLGKDWALKNKHEIAEAELIDVDSLVKEFFGQNRRSNENFPRRMWYIELVDGPSSPPDDPSAAPQEDFQQ</sequence>
<evidence type="ECO:0000313" key="2">
    <source>
        <dbReference type="EMBL" id="KAL3278829.1"/>
    </source>
</evidence>
<comment type="caution">
    <text evidence="2">The sequence shown here is derived from an EMBL/GenBank/DDBJ whole genome shotgun (WGS) entry which is preliminary data.</text>
</comment>
<name>A0ABD2NJP7_9CUCU</name>
<accession>A0ABD2NJP7</accession>
<keyword evidence="3" id="KW-1185">Reference proteome</keyword>
<protein>
    <submittedName>
        <fullName evidence="2">Uncharacterized protein</fullName>
    </submittedName>
</protein>
<reference evidence="2 3" key="1">
    <citation type="journal article" date="2021" name="BMC Biol.">
        <title>Horizontally acquired antibacterial genes associated with adaptive radiation of ladybird beetles.</title>
        <authorList>
            <person name="Li H.S."/>
            <person name="Tang X.F."/>
            <person name="Huang Y.H."/>
            <person name="Xu Z.Y."/>
            <person name="Chen M.L."/>
            <person name="Du X.Y."/>
            <person name="Qiu B.Y."/>
            <person name="Chen P.T."/>
            <person name="Zhang W."/>
            <person name="Slipinski A."/>
            <person name="Escalona H.E."/>
            <person name="Waterhouse R.M."/>
            <person name="Zwick A."/>
            <person name="Pang H."/>
        </authorList>
    </citation>
    <scope>NUCLEOTIDE SEQUENCE [LARGE SCALE GENOMIC DNA]</scope>
    <source>
        <strain evidence="2">SYSU2018</strain>
    </source>
</reference>
<gene>
    <name evidence="2" type="ORF">HHI36_016349</name>
</gene>
<proteinExistence type="predicted"/>
<organism evidence="2 3">
    <name type="scientific">Cryptolaemus montrouzieri</name>
    <dbReference type="NCBI Taxonomy" id="559131"/>
    <lineage>
        <taxon>Eukaryota</taxon>
        <taxon>Metazoa</taxon>
        <taxon>Ecdysozoa</taxon>
        <taxon>Arthropoda</taxon>
        <taxon>Hexapoda</taxon>
        <taxon>Insecta</taxon>
        <taxon>Pterygota</taxon>
        <taxon>Neoptera</taxon>
        <taxon>Endopterygota</taxon>
        <taxon>Coleoptera</taxon>
        <taxon>Polyphaga</taxon>
        <taxon>Cucujiformia</taxon>
        <taxon>Coccinelloidea</taxon>
        <taxon>Coccinellidae</taxon>
        <taxon>Scymninae</taxon>
        <taxon>Scymnini</taxon>
        <taxon>Cryptolaemus</taxon>
    </lineage>
</organism>
<evidence type="ECO:0000256" key="1">
    <source>
        <dbReference type="SAM" id="MobiDB-lite"/>
    </source>
</evidence>
<feature type="region of interest" description="Disordered" evidence="1">
    <location>
        <begin position="59"/>
        <end position="79"/>
    </location>
</feature>